<feature type="transmembrane region" description="Helical" evidence="1">
    <location>
        <begin position="100"/>
        <end position="123"/>
    </location>
</feature>
<dbReference type="EMBL" id="DF967972">
    <property type="protein sequence ID" value="GAP12680.1"/>
    <property type="molecule type" value="Genomic_DNA"/>
</dbReference>
<sequence>MKEKTSKPLLVWILIVLQLLLGVGAVASGALLMASPDGSLMHMPLSVMKGAPFSSFFIPGLILFLFVGIYPFGVAYGLWKQPGWTWPDAINPFKQFHWSWAGSLAAAVIVILWLSVELIWVPFMFLHTTYYTWAGLILIITLSPAVRRYSKK</sequence>
<feature type="transmembrane region" description="Helical" evidence="1">
    <location>
        <begin position="53"/>
        <end position="79"/>
    </location>
</feature>
<proteinExistence type="predicted"/>
<reference evidence="2" key="1">
    <citation type="submission" date="2015-07" db="EMBL/GenBank/DDBJ databases">
        <title>Draft Genome Sequences of Anaerolinea thermolimosa IMO-1, Bellilinea caldifistulae GOMI-1, Leptolinea tardivitalis YMTK-2, Levilinea saccharolytica KIBI-1,Longilinea arvoryzae KOME-1, Previously Described as Members of the Anaerolineaceae (Chloroflexi).</title>
        <authorList>
            <person name="Sekiguchi Y."/>
            <person name="Ohashi A."/>
            <person name="Matsuura N."/>
            <person name="Tourlousse M.D."/>
        </authorList>
    </citation>
    <scope>NUCLEOTIDE SEQUENCE [LARGE SCALE GENOMIC DNA]</scope>
    <source>
        <strain evidence="2">KOME-1</strain>
    </source>
</reference>
<gene>
    <name evidence="2" type="ORF">LARV_00416</name>
</gene>
<name>A0A0S7BF46_9CHLR</name>
<organism evidence="2">
    <name type="scientific">Longilinea arvoryzae</name>
    <dbReference type="NCBI Taxonomy" id="360412"/>
    <lineage>
        <taxon>Bacteria</taxon>
        <taxon>Bacillati</taxon>
        <taxon>Chloroflexota</taxon>
        <taxon>Anaerolineae</taxon>
        <taxon>Anaerolineales</taxon>
        <taxon>Anaerolineaceae</taxon>
        <taxon>Longilinea</taxon>
    </lineage>
</organism>
<dbReference type="Proteomes" id="UP000055060">
    <property type="component" value="Unassembled WGS sequence"/>
</dbReference>
<feature type="transmembrane region" description="Helical" evidence="1">
    <location>
        <begin position="129"/>
        <end position="146"/>
    </location>
</feature>
<keyword evidence="3" id="KW-1185">Reference proteome</keyword>
<keyword evidence="1" id="KW-1133">Transmembrane helix</keyword>
<dbReference type="AlphaFoldDB" id="A0A0S7BF46"/>
<keyword evidence="1" id="KW-0472">Membrane</keyword>
<dbReference type="STRING" id="360412.LARV_00416"/>
<evidence type="ECO:0000313" key="2">
    <source>
        <dbReference type="EMBL" id="GAP12680.1"/>
    </source>
</evidence>
<evidence type="ECO:0000256" key="1">
    <source>
        <dbReference type="SAM" id="Phobius"/>
    </source>
</evidence>
<dbReference type="RefSeq" id="WP_083522265.1">
    <property type="nucleotide sequence ID" value="NZ_DF967972.1"/>
</dbReference>
<evidence type="ECO:0000313" key="3">
    <source>
        <dbReference type="Proteomes" id="UP000055060"/>
    </source>
</evidence>
<keyword evidence="1" id="KW-0812">Transmembrane</keyword>
<protein>
    <submittedName>
        <fullName evidence="2">Uncharacterized protein</fullName>
    </submittedName>
</protein>
<dbReference type="OrthoDB" id="1909107at2"/>
<accession>A0A0S7BF46</accession>